<keyword evidence="3" id="KW-1185">Reference proteome</keyword>
<organism evidence="2 3">
    <name type="scientific">Tilletiaria anomala (strain ATCC 24038 / CBS 436.72 / UBC 951)</name>
    <dbReference type="NCBI Taxonomy" id="1037660"/>
    <lineage>
        <taxon>Eukaryota</taxon>
        <taxon>Fungi</taxon>
        <taxon>Dikarya</taxon>
        <taxon>Basidiomycota</taxon>
        <taxon>Ustilaginomycotina</taxon>
        <taxon>Exobasidiomycetes</taxon>
        <taxon>Georgefischeriales</taxon>
        <taxon>Tilletiariaceae</taxon>
        <taxon>Tilletiaria</taxon>
    </lineage>
</organism>
<dbReference type="InterPro" id="IPR019410">
    <property type="entry name" value="Methyltransf_16"/>
</dbReference>
<dbReference type="SUPFAM" id="SSF53335">
    <property type="entry name" value="S-adenosyl-L-methionine-dependent methyltransferases"/>
    <property type="match status" value="1"/>
</dbReference>
<dbReference type="GO" id="GO:0008757">
    <property type="term" value="F:S-adenosylmethionine-dependent methyltransferase activity"/>
    <property type="evidence" value="ECO:0007669"/>
    <property type="project" value="UniProtKB-ARBA"/>
</dbReference>
<evidence type="ECO:0000313" key="3">
    <source>
        <dbReference type="Proteomes" id="UP000027361"/>
    </source>
</evidence>
<name>A0A066WF56_TILAU</name>
<sequence>MLAAAAELVPALRSEYAAQHSRRVEDADEEIFLLYSLSRPDPGRRGLGHVEIWSDLLRVTVKLRDIEPYHQQDDSAIAPGVSVEPVDAAEADPVARRSKVSTQKTGKGKKDVKAKQGGPSHVEAYIWQSQTSLRSQRGNTGSVMWRSSILLGATMVRQHVNKAPLVNASGDPVPSLLDWTCNGASRDLCVLELGAGTGVLSAILHSSTIFKAGQGTVTWVATDQEALLLLLRKNINFVCDASLQTSPQAMALDWTQVRDAVQLTKRQPSALRTVLRDIHAPFGKHSLQDDLPFRPADIVVAVDCIFNPSLFPAFLDTLTALCHPEFTVVFVLVELREQAMMHDFLSAWVEHRHPTQESAQWAIWSIEGSALGLEGLQKGYACFVAYLTLT</sequence>
<dbReference type="AlphaFoldDB" id="A0A066WF56"/>
<dbReference type="PANTHER" id="PTHR14614">
    <property type="entry name" value="HEPATOCELLULAR CARCINOMA-ASSOCIATED ANTIGEN"/>
    <property type="match status" value="1"/>
</dbReference>
<feature type="region of interest" description="Disordered" evidence="1">
    <location>
        <begin position="87"/>
        <end position="117"/>
    </location>
</feature>
<dbReference type="STRING" id="1037660.A0A066WF56"/>
<evidence type="ECO:0000313" key="2">
    <source>
        <dbReference type="EMBL" id="KDN52386.1"/>
    </source>
</evidence>
<dbReference type="GO" id="GO:0032991">
    <property type="term" value="C:protein-containing complex"/>
    <property type="evidence" value="ECO:0007669"/>
    <property type="project" value="TreeGrafter"/>
</dbReference>
<dbReference type="Gene3D" id="3.40.50.150">
    <property type="entry name" value="Vaccinia Virus protein VP39"/>
    <property type="match status" value="1"/>
</dbReference>
<dbReference type="Pfam" id="PF10294">
    <property type="entry name" value="Methyltransf_16"/>
    <property type="match status" value="2"/>
</dbReference>
<dbReference type="OMA" id="WHASVDF"/>
<dbReference type="InParanoid" id="A0A066WF56"/>
<accession>A0A066WF56</accession>
<reference evidence="2 3" key="1">
    <citation type="submission" date="2014-05" db="EMBL/GenBank/DDBJ databases">
        <title>Draft genome sequence of a rare smut relative, Tilletiaria anomala UBC 951.</title>
        <authorList>
            <consortium name="DOE Joint Genome Institute"/>
            <person name="Toome M."/>
            <person name="Kuo A."/>
            <person name="Henrissat B."/>
            <person name="Lipzen A."/>
            <person name="Tritt A."/>
            <person name="Yoshinaga Y."/>
            <person name="Zane M."/>
            <person name="Barry K."/>
            <person name="Grigoriev I.V."/>
            <person name="Spatafora J.W."/>
            <person name="Aimea M.C."/>
        </authorList>
    </citation>
    <scope>NUCLEOTIDE SEQUENCE [LARGE SCALE GENOMIC DNA]</scope>
    <source>
        <strain evidence="2 3">UBC 951</strain>
    </source>
</reference>
<dbReference type="RefSeq" id="XP_013245151.1">
    <property type="nucleotide sequence ID" value="XM_013389697.1"/>
</dbReference>
<dbReference type="EMBL" id="JMSN01000011">
    <property type="protein sequence ID" value="KDN52386.1"/>
    <property type="molecule type" value="Genomic_DNA"/>
</dbReference>
<comment type="caution">
    <text evidence="2">The sequence shown here is derived from an EMBL/GenBank/DDBJ whole genome shotgun (WGS) entry which is preliminary data.</text>
</comment>
<dbReference type="GO" id="GO:0005829">
    <property type="term" value="C:cytosol"/>
    <property type="evidence" value="ECO:0007669"/>
    <property type="project" value="TreeGrafter"/>
</dbReference>
<proteinExistence type="predicted"/>
<dbReference type="HOGENOM" id="CLU_061628_0_0_1"/>
<dbReference type="Proteomes" id="UP000027361">
    <property type="component" value="Unassembled WGS sequence"/>
</dbReference>
<dbReference type="GeneID" id="25261910"/>
<dbReference type="PANTHER" id="PTHR14614:SF109">
    <property type="entry name" value="RIBOSOMAL LYSINE N-METHYLTRANSFERASE 5"/>
    <property type="match status" value="1"/>
</dbReference>
<evidence type="ECO:0000256" key="1">
    <source>
        <dbReference type="SAM" id="MobiDB-lite"/>
    </source>
</evidence>
<gene>
    <name evidence="2" type="ORF">K437DRAFT_18144</name>
</gene>
<protein>
    <submittedName>
        <fullName evidence="2">Uncharacterized protein</fullName>
    </submittedName>
</protein>
<dbReference type="InterPro" id="IPR029063">
    <property type="entry name" value="SAM-dependent_MTases_sf"/>
</dbReference>
<dbReference type="OrthoDB" id="2529286at2759"/>